<organism evidence="2 3">
    <name type="scientific">Pullulanibacillus camelliae</name>
    <dbReference type="NCBI Taxonomy" id="1707096"/>
    <lineage>
        <taxon>Bacteria</taxon>
        <taxon>Bacillati</taxon>
        <taxon>Bacillota</taxon>
        <taxon>Bacilli</taxon>
        <taxon>Bacillales</taxon>
        <taxon>Sporolactobacillaceae</taxon>
        <taxon>Pullulanibacillus</taxon>
    </lineage>
</organism>
<gene>
    <name evidence="2" type="ORF">GCM10011391_13500</name>
</gene>
<accession>A0A8J2YG05</accession>
<dbReference type="RefSeq" id="WP_188691068.1">
    <property type="nucleotide sequence ID" value="NZ_BMIR01000004.1"/>
</dbReference>
<evidence type="ECO:0000313" key="2">
    <source>
        <dbReference type="EMBL" id="GGE35999.1"/>
    </source>
</evidence>
<protein>
    <recommendedName>
        <fullName evidence="4">Peptidase C-terminal archaeal/bacterial domain-containing protein</fullName>
    </recommendedName>
</protein>
<feature type="chain" id="PRO_5039414479" description="Peptidase C-terminal archaeal/bacterial domain-containing protein" evidence="1">
    <location>
        <begin position="31"/>
        <end position="359"/>
    </location>
</feature>
<keyword evidence="3" id="KW-1185">Reference proteome</keyword>
<feature type="signal peptide" evidence="1">
    <location>
        <begin position="1"/>
        <end position="30"/>
    </location>
</feature>
<dbReference type="AlphaFoldDB" id="A0A8J2YG05"/>
<keyword evidence="1" id="KW-0732">Signal</keyword>
<evidence type="ECO:0000313" key="3">
    <source>
        <dbReference type="Proteomes" id="UP000628775"/>
    </source>
</evidence>
<evidence type="ECO:0000256" key="1">
    <source>
        <dbReference type="SAM" id="SignalP"/>
    </source>
</evidence>
<reference evidence="2" key="2">
    <citation type="submission" date="2020-09" db="EMBL/GenBank/DDBJ databases">
        <authorList>
            <person name="Sun Q."/>
            <person name="Zhou Y."/>
        </authorList>
    </citation>
    <scope>NUCLEOTIDE SEQUENCE</scope>
    <source>
        <strain evidence="2">CGMCC 1.15371</strain>
    </source>
</reference>
<reference evidence="2" key="1">
    <citation type="journal article" date="2014" name="Int. J. Syst. Evol. Microbiol.">
        <title>Complete genome sequence of Corynebacterium casei LMG S-19264T (=DSM 44701T), isolated from a smear-ripened cheese.</title>
        <authorList>
            <consortium name="US DOE Joint Genome Institute (JGI-PGF)"/>
            <person name="Walter F."/>
            <person name="Albersmeier A."/>
            <person name="Kalinowski J."/>
            <person name="Ruckert C."/>
        </authorList>
    </citation>
    <scope>NUCLEOTIDE SEQUENCE</scope>
    <source>
        <strain evidence="2">CGMCC 1.15371</strain>
    </source>
</reference>
<comment type="caution">
    <text evidence="2">The sequence shown here is derived from an EMBL/GenBank/DDBJ whole genome shotgun (WGS) entry which is preliminary data.</text>
</comment>
<dbReference type="EMBL" id="BMIR01000004">
    <property type="protein sequence ID" value="GGE35999.1"/>
    <property type="molecule type" value="Genomic_DNA"/>
</dbReference>
<dbReference type="Proteomes" id="UP000628775">
    <property type="component" value="Unassembled WGS sequence"/>
</dbReference>
<dbReference type="Gene3D" id="2.60.120.380">
    <property type="match status" value="1"/>
</dbReference>
<proteinExistence type="predicted"/>
<name>A0A8J2YG05_9BACL</name>
<evidence type="ECO:0008006" key="4">
    <source>
        <dbReference type="Google" id="ProtNLM"/>
    </source>
</evidence>
<sequence>MKKLVSMKFLAIFLVTFLIGIDATTSSASAHEISKSISNFKVETNNKGIDVSFVSNDLKIDKGHGVSIKRPKYSIKSNFNVSGDRMNFTDTLTSTDTDDFWFFSVDTERSVIFNIQSTNPDYAVELYQIDWETGTAYPTSLGGYSGDEVAYNQLPSGDWALRVYTTGTTYGDSYSIKMNATNPSGAANILSESDSLLYVVLSYPNGDIYSNGTYVATIGGDNTHLNWKREYYFTWDGNYDQRTHEISEVKIKSISGPVSYHSDYASSDNAILIYLDEGTLFMYNESSFRSGPPTQYTNSFVDTIGKTTPRRLDSDDLTNWGDHILVYDLNKQKPIDFYSVLNYYYASGVEPLPSITFLN</sequence>